<feature type="transmembrane region" description="Helical" evidence="13">
    <location>
        <begin position="116"/>
        <end position="136"/>
    </location>
</feature>
<evidence type="ECO:0000256" key="4">
    <source>
        <dbReference type="ARBA" id="ARBA00022448"/>
    </source>
</evidence>
<feature type="transmembrane region" description="Helical" evidence="13">
    <location>
        <begin position="330"/>
        <end position="350"/>
    </location>
</feature>
<feature type="binding site" evidence="11">
    <location>
        <position position="736"/>
    </location>
    <ligand>
        <name>Mg(2+)</name>
        <dbReference type="ChEBI" id="CHEBI:18420"/>
        <label>1</label>
        <note>catalytic</note>
    </ligand>
</feature>
<feature type="binding site" evidence="11">
    <location>
        <position position="896"/>
    </location>
    <ligand>
        <name>Mg(2+)</name>
        <dbReference type="ChEBI" id="CHEBI:18420"/>
        <label>1</label>
        <note>catalytic</note>
    </ligand>
</feature>
<feature type="domain" description="Major facilitator superfamily (MFS) profile" evidence="14">
    <location>
        <begin position="49"/>
        <end position="492"/>
    </location>
</feature>
<dbReference type="InterPro" id="IPR020583">
    <property type="entry name" value="Inositol_monoP_metal-BS"/>
</dbReference>
<keyword evidence="5 13" id="KW-0812">Transmembrane</keyword>
<dbReference type="GeneID" id="37110047"/>
<dbReference type="PRINTS" id="PR00171">
    <property type="entry name" value="SUGRTRNSPORT"/>
</dbReference>
<feature type="transmembrane region" description="Helical" evidence="13">
    <location>
        <begin position="89"/>
        <end position="109"/>
    </location>
</feature>
<feature type="binding site" evidence="11">
    <location>
        <position position="739"/>
    </location>
    <ligand>
        <name>Mg(2+)</name>
        <dbReference type="ChEBI" id="CHEBI:18420"/>
        <label>1</label>
        <note>catalytic</note>
    </ligand>
</feature>
<feature type="transmembrane region" description="Helical" evidence="13">
    <location>
        <begin position="175"/>
        <end position="197"/>
    </location>
</feature>
<feature type="compositionally biased region" description="Basic residues" evidence="12">
    <location>
        <begin position="960"/>
        <end position="971"/>
    </location>
</feature>
<keyword evidence="7 11" id="KW-0460">Magnesium</keyword>
<dbReference type="PROSITE" id="PS00216">
    <property type="entry name" value="SUGAR_TRANSPORT_1"/>
    <property type="match status" value="1"/>
</dbReference>
<feature type="binding site" evidence="11">
    <location>
        <position position="671"/>
    </location>
    <ligand>
        <name>Mg(2+)</name>
        <dbReference type="ChEBI" id="CHEBI:18420"/>
        <label>1</label>
        <note>catalytic</note>
    </ligand>
</feature>
<dbReference type="RefSeq" id="XP_025470081.1">
    <property type="nucleotide sequence ID" value="XM_025607904.1"/>
</dbReference>
<comment type="caution">
    <text evidence="15">The sequence shown here is derived from an EMBL/GenBank/DDBJ whole genome shotgun (WGS) entry which is preliminary data.</text>
</comment>
<keyword evidence="4" id="KW-0813">Transport</keyword>
<dbReference type="GO" id="GO:0016020">
    <property type="term" value="C:membrane"/>
    <property type="evidence" value="ECO:0007669"/>
    <property type="project" value="UniProtKB-SubCell"/>
</dbReference>
<dbReference type="Gene3D" id="1.20.1250.20">
    <property type="entry name" value="MFS general substrate transporter like domains"/>
    <property type="match status" value="1"/>
</dbReference>
<name>A0A317X9S4_9EURO</name>
<dbReference type="Proteomes" id="UP000246702">
    <property type="component" value="Unassembled WGS sequence"/>
</dbReference>
<evidence type="ECO:0000256" key="11">
    <source>
        <dbReference type="PIRSR" id="PIRSR600760-2"/>
    </source>
</evidence>
<feature type="transmembrane region" description="Helical" evidence="13">
    <location>
        <begin position="142"/>
        <end position="163"/>
    </location>
</feature>
<dbReference type="GO" id="GO:0046872">
    <property type="term" value="F:metal ion binding"/>
    <property type="evidence" value="ECO:0007669"/>
    <property type="project" value="UniProtKB-KW"/>
</dbReference>
<dbReference type="NCBIfam" id="TIGR00879">
    <property type="entry name" value="SP"/>
    <property type="match status" value="1"/>
</dbReference>
<organism evidence="15 16">
    <name type="scientific">Aspergillus sclerotioniger CBS 115572</name>
    <dbReference type="NCBI Taxonomy" id="1450535"/>
    <lineage>
        <taxon>Eukaryota</taxon>
        <taxon>Fungi</taxon>
        <taxon>Dikarya</taxon>
        <taxon>Ascomycota</taxon>
        <taxon>Pezizomycotina</taxon>
        <taxon>Eurotiomycetes</taxon>
        <taxon>Eurotiomycetidae</taxon>
        <taxon>Eurotiales</taxon>
        <taxon>Aspergillaceae</taxon>
        <taxon>Aspergillus</taxon>
        <taxon>Aspergillus subgen. Circumdati</taxon>
    </lineage>
</organism>
<comment type="cofactor">
    <cofactor evidence="11">
        <name>Mg(2+)</name>
        <dbReference type="ChEBI" id="CHEBI:18420"/>
    </cofactor>
</comment>
<feature type="transmembrane region" description="Helical" evidence="13">
    <location>
        <begin position="470"/>
        <end position="491"/>
    </location>
</feature>
<dbReference type="Gene3D" id="3.30.540.10">
    <property type="entry name" value="Fructose-1,6-Bisphosphatase, subunit A, domain 1"/>
    <property type="match status" value="1"/>
</dbReference>
<dbReference type="Pfam" id="PF00083">
    <property type="entry name" value="Sugar_tr"/>
    <property type="match status" value="1"/>
</dbReference>
<reference evidence="15 16" key="1">
    <citation type="submission" date="2016-12" db="EMBL/GenBank/DDBJ databases">
        <title>The genomes of Aspergillus section Nigri reveals drivers in fungal speciation.</title>
        <authorList>
            <consortium name="DOE Joint Genome Institute"/>
            <person name="Vesth T.C."/>
            <person name="Nybo J."/>
            <person name="Theobald S."/>
            <person name="Brandl J."/>
            <person name="Frisvad J.C."/>
            <person name="Nielsen K.F."/>
            <person name="Lyhne E.K."/>
            <person name="Kogle M.E."/>
            <person name="Kuo A."/>
            <person name="Riley R."/>
            <person name="Clum A."/>
            <person name="Nolan M."/>
            <person name="Lipzen A."/>
            <person name="Salamov A."/>
            <person name="Henrissat B."/>
            <person name="Wiebenga A."/>
            <person name="De Vries R.P."/>
            <person name="Grigoriev I.V."/>
            <person name="Mortensen U.H."/>
            <person name="Andersen M.R."/>
            <person name="Baker S.E."/>
        </authorList>
    </citation>
    <scope>NUCLEOTIDE SEQUENCE [LARGE SCALE GENOMIC DNA]</scope>
    <source>
        <strain evidence="15 16">CBS 115572</strain>
    </source>
</reference>
<feature type="transmembrane region" description="Helical" evidence="13">
    <location>
        <begin position="203"/>
        <end position="225"/>
    </location>
</feature>
<feature type="transmembrane region" description="Helical" evidence="13">
    <location>
        <begin position="45"/>
        <end position="69"/>
    </location>
</feature>
<feature type="region of interest" description="Disordered" evidence="12">
    <location>
        <begin position="954"/>
        <end position="985"/>
    </location>
</feature>
<dbReference type="PANTHER" id="PTHR48020">
    <property type="entry name" value="PROTON MYO-INOSITOL COTRANSPORTER"/>
    <property type="match status" value="1"/>
</dbReference>
<dbReference type="Gene3D" id="3.40.190.80">
    <property type="match status" value="1"/>
</dbReference>
<evidence type="ECO:0000256" key="6">
    <source>
        <dbReference type="ARBA" id="ARBA00022723"/>
    </source>
</evidence>
<evidence type="ECO:0000313" key="15">
    <source>
        <dbReference type="EMBL" id="PWY93320.1"/>
    </source>
</evidence>
<dbReference type="FunFam" id="1.20.1250.20:FF:000073">
    <property type="entry name" value="MFS myo-inositol transporter, putative"/>
    <property type="match status" value="1"/>
</dbReference>
<proteinExistence type="inferred from homology"/>
<dbReference type="OrthoDB" id="6339427at2759"/>
<sequence>MDPADDYLPKTPSVDDLKPNSFHDENFVAVEGLDDSIETTNPGKAVWLIACTVSMGGFLFGYDTGVISAVLVSLGTDLGQALSSNNQELITSITSGGALIGAVLAGMTSDKYGRKLAIYIGCAVFFVGTALQATAFSLAQMVVGRMVVGFGVGEASMIVPLYIGEMAPARFRGRLIVFDNICVTFGQLIAYALGAAFTDVHQGWRYTIAIGAIPAIALAATMPLCPETPRQLIARSHDDEAKKVLRKIFPQATDQQVIAKVRVIRHSIEETTASMSDNSLWWQAKQLFTVGANLRALVTACSIMAVSQLGGFNTLMYYSATLFSLVGFNQATAVSIVVGATNFVFGFPNFAFIDRFGRRSMLLVTVLGMSLSLVVVAITFHWIPVESDLSDTGPREMTWASILLLIALIVYIAFYSAGVAPISWVGTEFLPLEVRALGTMVNTVTCWGCNIIISSTFLSMMKAMTPSGAFGFYAGICFLGWIFVIFCYAEVHNMPLESVREIYTHGFGHILGTRKMVPSERTGEWIVRVNRFLSQSLAQSRYQYTTTQLHFLTPPPYSNFYSPPQHLTGAGSGVQIGSGPNLSRGNWELGGKKKTIHAITMILSTFDKELQVACLAVQRASIVTKTVLTEVDKGSTEKADASPVTIADFASQAILISAIRHNFPADKFVGEESASALRSDPVLADRVWQLVATTKLHDTESEELVAAPSSLEEMLSIIDIGGDGKGASHGRTWFLDPIDGTASFIRGRQYGVSVALVEGGEQKVGVVGYPNFHFQSPVVHEDIVDQDGYGIMLSAVRGLGAYKRPMSKERLQPAVRVCNVLARTNVGQPDLVFAESMESPYINQRLHDIVRKRLDVTKPITDLWSMQAKYAALVVGGCNVMVRIPRNPEYRAYAWDHAGGMLIYEESGGMVTDLNGLPFNYGRGRQLADNMGLVATFPEMHSRVLELVRGVSVEGGGRRGGGKRGKRSRGGGKKESRQAGRQAGT</sequence>
<dbReference type="GO" id="GO:1904679">
    <property type="term" value="P:myo-inositol import across plasma membrane"/>
    <property type="evidence" value="ECO:0007669"/>
    <property type="project" value="TreeGrafter"/>
</dbReference>
<evidence type="ECO:0000256" key="9">
    <source>
        <dbReference type="ARBA" id="ARBA00023136"/>
    </source>
</evidence>
<keyword evidence="16" id="KW-1185">Reference proteome</keyword>
<dbReference type="PROSITE" id="PS00629">
    <property type="entry name" value="IMP_1"/>
    <property type="match status" value="1"/>
</dbReference>
<dbReference type="CDD" id="cd01517">
    <property type="entry name" value="PAP_phosphatase"/>
    <property type="match status" value="1"/>
</dbReference>
<dbReference type="PROSITE" id="PS50850">
    <property type="entry name" value="MFS"/>
    <property type="match status" value="1"/>
</dbReference>
<dbReference type="InterPro" id="IPR050814">
    <property type="entry name" value="Myo-inositol_Transporter"/>
</dbReference>
<comment type="similarity">
    <text evidence="3">Belongs to the major facilitator superfamily. Sugar transporter (TC 2.A.1.1) family.</text>
</comment>
<evidence type="ECO:0000256" key="10">
    <source>
        <dbReference type="ARBA" id="ARBA00049119"/>
    </source>
</evidence>
<evidence type="ECO:0000256" key="8">
    <source>
        <dbReference type="ARBA" id="ARBA00022989"/>
    </source>
</evidence>
<accession>A0A317X9S4</accession>
<evidence type="ECO:0000256" key="7">
    <source>
        <dbReference type="ARBA" id="ARBA00022842"/>
    </source>
</evidence>
<comment type="catalytic activity">
    <reaction evidence="10">
        <text>myo-inositol(out) + H(+)(out) = myo-inositol(in) + H(+)(in)</text>
        <dbReference type="Rhea" id="RHEA:60364"/>
        <dbReference type="ChEBI" id="CHEBI:15378"/>
        <dbReference type="ChEBI" id="CHEBI:17268"/>
    </reaction>
</comment>
<dbReference type="InterPro" id="IPR003663">
    <property type="entry name" value="Sugar/inositol_transpt"/>
</dbReference>
<dbReference type="InterPro" id="IPR020846">
    <property type="entry name" value="MFS_dom"/>
</dbReference>
<feature type="transmembrane region" description="Helical" evidence="13">
    <location>
        <begin position="362"/>
        <end position="383"/>
    </location>
</feature>
<evidence type="ECO:0000256" key="13">
    <source>
        <dbReference type="SAM" id="Phobius"/>
    </source>
</evidence>
<dbReference type="Pfam" id="PF00459">
    <property type="entry name" value="Inositol_P"/>
    <property type="match status" value="1"/>
</dbReference>
<evidence type="ECO:0000256" key="12">
    <source>
        <dbReference type="SAM" id="MobiDB-lite"/>
    </source>
</evidence>
<evidence type="ECO:0000256" key="1">
    <source>
        <dbReference type="ARBA" id="ARBA00004141"/>
    </source>
</evidence>
<protein>
    <recommendedName>
        <fullName evidence="14">Major facilitator superfamily (MFS) profile domain-containing protein</fullName>
    </recommendedName>
</protein>
<dbReference type="STRING" id="1450535.A0A317X9S4"/>
<gene>
    <name evidence="15" type="ORF">BO94DRAFT_460906</name>
</gene>
<feature type="transmembrane region" description="Helical" evidence="13">
    <location>
        <begin position="403"/>
        <end position="425"/>
    </location>
</feature>
<evidence type="ECO:0000256" key="2">
    <source>
        <dbReference type="ARBA" id="ARBA00009759"/>
    </source>
</evidence>
<dbReference type="InterPro" id="IPR005829">
    <property type="entry name" value="Sugar_transporter_CS"/>
</dbReference>
<dbReference type="PANTHER" id="PTHR48020:SF22">
    <property type="entry name" value="MAJOR FACILITATOR SUPERFAMILY (MFS) PROFILE DOMAIN-CONTAINING PROTEIN-RELATED"/>
    <property type="match status" value="1"/>
</dbReference>
<evidence type="ECO:0000256" key="3">
    <source>
        <dbReference type="ARBA" id="ARBA00010992"/>
    </source>
</evidence>
<dbReference type="InterPro" id="IPR000760">
    <property type="entry name" value="Inositol_monophosphatase-like"/>
</dbReference>
<keyword evidence="6 11" id="KW-0479">Metal-binding</keyword>
<evidence type="ECO:0000256" key="5">
    <source>
        <dbReference type="ARBA" id="ARBA00022692"/>
    </source>
</evidence>
<keyword evidence="8 13" id="KW-1133">Transmembrane helix</keyword>
<dbReference type="InterPro" id="IPR005828">
    <property type="entry name" value="MFS_sugar_transport-like"/>
</dbReference>
<comment type="subcellular location">
    <subcellularLocation>
        <location evidence="1">Membrane</location>
        <topology evidence="1">Multi-pass membrane protein</topology>
    </subcellularLocation>
</comment>
<feature type="transmembrane region" description="Helical" evidence="13">
    <location>
        <begin position="296"/>
        <end position="318"/>
    </location>
</feature>
<dbReference type="PROSITE" id="PS00217">
    <property type="entry name" value="SUGAR_TRANSPORT_2"/>
    <property type="match status" value="1"/>
</dbReference>
<evidence type="ECO:0000259" key="14">
    <source>
        <dbReference type="PROSITE" id="PS50850"/>
    </source>
</evidence>
<dbReference type="InterPro" id="IPR036259">
    <property type="entry name" value="MFS_trans_sf"/>
</dbReference>
<dbReference type="SUPFAM" id="SSF56655">
    <property type="entry name" value="Carbohydrate phosphatase"/>
    <property type="match status" value="1"/>
</dbReference>
<feature type="binding site" evidence="11">
    <location>
        <position position="738"/>
    </location>
    <ligand>
        <name>Mg(2+)</name>
        <dbReference type="ChEBI" id="CHEBI:18420"/>
        <label>1</label>
        <note>catalytic</note>
    </ligand>
</feature>
<dbReference type="GO" id="GO:0005366">
    <property type="term" value="F:myo-inositol:proton symporter activity"/>
    <property type="evidence" value="ECO:0007669"/>
    <property type="project" value="TreeGrafter"/>
</dbReference>
<dbReference type="AlphaFoldDB" id="A0A317X9S4"/>
<evidence type="ECO:0000313" key="16">
    <source>
        <dbReference type="Proteomes" id="UP000246702"/>
    </source>
</evidence>
<dbReference type="EMBL" id="MSFK01000007">
    <property type="protein sequence ID" value="PWY93320.1"/>
    <property type="molecule type" value="Genomic_DNA"/>
</dbReference>
<dbReference type="SUPFAM" id="SSF103473">
    <property type="entry name" value="MFS general substrate transporter"/>
    <property type="match status" value="1"/>
</dbReference>
<comment type="similarity">
    <text evidence="2">Belongs to the inositol monophosphatase superfamily.</text>
</comment>
<keyword evidence="9 13" id="KW-0472">Membrane</keyword>